<dbReference type="Gene3D" id="3.20.20.150">
    <property type="entry name" value="Divalent-metal-dependent TIM barrel enzymes"/>
    <property type="match status" value="1"/>
</dbReference>
<dbReference type="PANTHER" id="PTHR12110">
    <property type="entry name" value="HYDROXYPYRUVATE ISOMERASE"/>
    <property type="match status" value="1"/>
</dbReference>
<dbReference type="SUPFAM" id="SSF51658">
    <property type="entry name" value="Xylose isomerase-like"/>
    <property type="match status" value="1"/>
</dbReference>
<dbReference type="RefSeq" id="WP_271172645.1">
    <property type="nucleotide sequence ID" value="NZ_BSEJ01000003.1"/>
</dbReference>
<organism evidence="3 4">
    <name type="scientific">Microbacterium barkeri</name>
    <dbReference type="NCBI Taxonomy" id="33917"/>
    <lineage>
        <taxon>Bacteria</taxon>
        <taxon>Bacillati</taxon>
        <taxon>Actinomycetota</taxon>
        <taxon>Actinomycetes</taxon>
        <taxon>Micrococcales</taxon>
        <taxon>Microbacteriaceae</taxon>
        <taxon>Microbacterium</taxon>
    </lineage>
</organism>
<name>A0A9W6H2A7_9MICO</name>
<evidence type="ECO:0000259" key="2">
    <source>
        <dbReference type="Pfam" id="PF01261"/>
    </source>
</evidence>
<evidence type="ECO:0000256" key="1">
    <source>
        <dbReference type="ARBA" id="ARBA00023277"/>
    </source>
</evidence>
<keyword evidence="1" id="KW-0119">Carbohydrate metabolism</keyword>
<feature type="domain" description="Xylose isomerase-like TIM barrel" evidence="2">
    <location>
        <begin position="150"/>
        <end position="316"/>
    </location>
</feature>
<keyword evidence="4" id="KW-1185">Reference proteome</keyword>
<sequence length="320" mass="34731">MTDRPLLRADRVALNPIPWINVKADPSDPDSESLWLFADPAFRADYPRVLRAIRASGFAATMMEVLDTQTLFDYQRMVEDADLALAPGYASVALPEDHGVLFDPASAEGVRWFDGVRRRAEESLFFGLDTIFLAPEVTWAPGAIRTRDAAAVGAGFHPGRLSRVIDVIGRAAEVLAAEGVRAGLHNHIGTWIETEAEIEQALADIPSALLGASFDIGHLAWAGIDAAALIRRHAERVIDLHVKDLDLSIAAATRGEPTPYRTAVDRGIFREPGLGDLDIDGALAALPESWDGWVIVEVDRATMAPEESAAASWKWVAARL</sequence>
<evidence type="ECO:0000313" key="4">
    <source>
        <dbReference type="Proteomes" id="UP001142462"/>
    </source>
</evidence>
<accession>A0A9W6H2A7</accession>
<dbReference type="InterPro" id="IPR013022">
    <property type="entry name" value="Xyl_isomerase-like_TIM-brl"/>
</dbReference>
<reference evidence="3" key="2">
    <citation type="submission" date="2023-01" db="EMBL/GenBank/DDBJ databases">
        <authorList>
            <person name="Sun Q."/>
            <person name="Evtushenko L."/>
        </authorList>
    </citation>
    <scope>NUCLEOTIDE SEQUENCE</scope>
    <source>
        <strain evidence="3">VKM Ac-1020</strain>
    </source>
</reference>
<comment type="caution">
    <text evidence="3">The sequence shown here is derived from an EMBL/GenBank/DDBJ whole genome shotgun (WGS) entry which is preliminary data.</text>
</comment>
<proteinExistence type="predicted"/>
<dbReference type="Proteomes" id="UP001142462">
    <property type="component" value="Unassembled WGS sequence"/>
</dbReference>
<dbReference type="Pfam" id="PF01261">
    <property type="entry name" value="AP_endonuc_2"/>
    <property type="match status" value="1"/>
</dbReference>
<dbReference type="AlphaFoldDB" id="A0A9W6H2A7"/>
<reference evidence="3" key="1">
    <citation type="journal article" date="2014" name="Int. J. Syst. Evol. Microbiol.">
        <title>Complete genome sequence of Corynebacterium casei LMG S-19264T (=DSM 44701T), isolated from a smear-ripened cheese.</title>
        <authorList>
            <consortium name="US DOE Joint Genome Institute (JGI-PGF)"/>
            <person name="Walter F."/>
            <person name="Albersmeier A."/>
            <person name="Kalinowski J."/>
            <person name="Ruckert C."/>
        </authorList>
    </citation>
    <scope>NUCLEOTIDE SEQUENCE</scope>
    <source>
        <strain evidence="3">VKM Ac-1020</strain>
    </source>
</reference>
<gene>
    <name evidence="3" type="primary">iolE</name>
    <name evidence="3" type="ORF">GCM10017576_10640</name>
</gene>
<dbReference type="EMBL" id="BSEJ01000003">
    <property type="protein sequence ID" value="GLJ60935.1"/>
    <property type="molecule type" value="Genomic_DNA"/>
</dbReference>
<dbReference type="PANTHER" id="PTHR12110:SF41">
    <property type="entry name" value="INOSOSE DEHYDRATASE"/>
    <property type="match status" value="1"/>
</dbReference>
<evidence type="ECO:0000313" key="3">
    <source>
        <dbReference type="EMBL" id="GLJ60935.1"/>
    </source>
</evidence>
<protein>
    <submittedName>
        <fullName evidence="3">Inosose dehydratase</fullName>
    </submittedName>
</protein>
<dbReference type="InterPro" id="IPR050312">
    <property type="entry name" value="IolE/XylAMocC-like"/>
</dbReference>
<dbReference type="InterPro" id="IPR036237">
    <property type="entry name" value="Xyl_isomerase-like_sf"/>
</dbReference>